<dbReference type="Pfam" id="PF01590">
    <property type="entry name" value="GAF"/>
    <property type="match status" value="2"/>
</dbReference>
<dbReference type="PROSITE" id="PS50109">
    <property type="entry name" value="HIS_KIN"/>
    <property type="match status" value="1"/>
</dbReference>
<evidence type="ECO:0000256" key="2">
    <source>
        <dbReference type="ARBA" id="ARBA00006402"/>
    </source>
</evidence>
<accession>A0A2T1DHG0</accession>
<feature type="domain" description="Phytochrome chromophore attachment site" evidence="7">
    <location>
        <begin position="31"/>
        <end position="187"/>
    </location>
</feature>
<evidence type="ECO:0000313" key="9">
    <source>
        <dbReference type="EMBL" id="PSB19918.1"/>
    </source>
</evidence>
<name>A0A2T1DHG0_9CYAN</name>
<feature type="domain" description="Histidine kinase" evidence="8">
    <location>
        <begin position="445"/>
        <end position="695"/>
    </location>
</feature>
<evidence type="ECO:0000259" key="7">
    <source>
        <dbReference type="PROSITE" id="PS50046"/>
    </source>
</evidence>
<evidence type="ECO:0000259" key="8">
    <source>
        <dbReference type="PROSITE" id="PS50109"/>
    </source>
</evidence>
<dbReference type="SUPFAM" id="SSF55874">
    <property type="entry name" value="ATPase domain of HSP90 chaperone/DNA topoisomerase II/histidine kinase"/>
    <property type="match status" value="1"/>
</dbReference>
<dbReference type="InterPro" id="IPR003661">
    <property type="entry name" value="HisK_dim/P_dom"/>
</dbReference>
<proteinExistence type="inferred from homology"/>
<dbReference type="RefSeq" id="WP_073071093.1">
    <property type="nucleotide sequence ID" value="NZ_MPPI01000010.1"/>
</dbReference>
<dbReference type="CDD" id="cd00082">
    <property type="entry name" value="HisKA"/>
    <property type="match status" value="1"/>
</dbReference>
<dbReference type="InterPro" id="IPR003594">
    <property type="entry name" value="HATPase_dom"/>
</dbReference>
<dbReference type="Gene3D" id="3.30.565.10">
    <property type="entry name" value="Histidine kinase-like ATPase, C-terminal domain"/>
    <property type="match status" value="1"/>
</dbReference>
<dbReference type="InterPro" id="IPR004358">
    <property type="entry name" value="Sig_transdc_His_kin-like_C"/>
</dbReference>
<reference evidence="9 10" key="1">
    <citation type="submission" date="2018-02" db="EMBL/GenBank/DDBJ databases">
        <authorList>
            <person name="Cohen D.B."/>
            <person name="Kent A.D."/>
        </authorList>
    </citation>
    <scope>NUCLEOTIDE SEQUENCE [LARGE SCALE GENOMIC DNA]</scope>
    <source>
        <strain evidence="9 10">ULC007</strain>
    </source>
</reference>
<keyword evidence="10" id="KW-1185">Reference proteome</keyword>
<dbReference type="SMART" id="SM00388">
    <property type="entry name" value="HisKA"/>
    <property type="match status" value="1"/>
</dbReference>
<dbReference type="SUPFAM" id="SSF55781">
    <property type="entry name" value="GAF domain-like"/>
    <property type="match status" value="2"/>
</dbReference>
<dbReference type="Pfam" id="PF02518">
    <property type="entry name" value="HATPase_c"/>
    <property type="match status" value="1"/>
</dbReference>
<dbReference type="InterPro" id="IPR003018">
    <property type="entry name" value="GAF"/>
</dbReference>
<dbReference type="OrthoDB" id="474548at2"/>
<dbReference type="SMART" id="SM00065">
    <property type="entry name" value="GAF"/>
    <property type="match status" value="2"/>
</dbReference>
<dbReference type="InterPro" id="IPR016132">
    <property type="entry name" value="Phyto_chromo_attachment"/>
</dbReference>
<evidence type="ECO:0000256" key="3">
    <source>
        <dbReference type="ARBA" id="ARBA00012438"/>
    </source>
</evidence>
<dbReference type="Gene3D" id="3.30.450.40">
    <property type="match status" value="2"/>
</dbReference>
<evidence type="ECO:0000256" key="1">
    <source>
        <dbReference type="ARBA" id="ARBA00000085"/>
    </source>
</evidence>
<dbReference type="PROSITE" id="PS50046">
    <property type="entry name" value="PHYTOCHROME_2"/>
    <property type="match status" value="1"/>
</dbReference>
<dbReference type="GO" id="GO:0000155">
    <property type="term" value="F:phosphorelay sensor kinase activity"/>
    <property type="evidence" value="ECO:0007669"/>
    <property type="project" value="InterPro"/>
</dbReference>
<dbReference type="InterPro" id="IPR036097">
    <property type="entry name" value="HisK_dim/P_sf"/>
</dbReference>
<dbReference type="PANTHER" id="PTHR43065">
    <property type="entry name" value="SENSOR HISTIDINE KINASE"/>
    <property type="match status" value="1"/>
</dbReference>
<keyword evidence="5" id="KW-0808">Transferase</keyword>
<dbReference type="AlphaFoldDB" id="A0A2T1DHG0"/>
<comment type="catalytic activity">
    <reaction evidence="1">
        <text>ATP + protein L-histidine = ADP + protein N-phospho-L-histidine.</text>
        <dbReference type="EC" id="2.7.13.3"/>
    </reaction>
</comment>
<reference evidence="9 10" key="2">
    <citation type="submission" date="2018-03" db="EMBL/GenBank/DDBJ databases">
        <title>The ancient ancestry and fast evolution of plastids.</title>
        <authorList>
            <person name="Moore K.R."/>
            <person name="Magnabosco C."/>
            <person name="Momper L."/>
            <person name="Gold D.A."/>
            <person name="Bosak T."/>
            <person name="Fournier G.P."/>
        </authorList>
    </citation>
    <scope>NUCLEOTIDE SEQUENCE [LARGE SCALE GENOMIC DNA]</scope>
    <source>
        <strain evidence="9 10">ULC007</strain>
    </source>
</reference>
<evidence type="ECO:0000256" key="5">
    <source>
        <dbReference type="ARBA" id="ARBA00022777"/>
    </source>
</evidence>
<keyword evidence="5" id="KW-0418">Kinase</keyword>
<evidence type="ECO:0000256" key="6">
    <source>
        <dbReference type="ARBA" id="ARBA00023012"/>
    </source>
</evidence>
<dbReference type="EC" id="2.7.13.3" evidence="3"/>
<dbReference type="Gene3D" id="1.10.287.130">
    <property type="match status" value="1"/>
</dbReference>
<dbReference type="PRINTS" id="PR00344">
    <property type="entry name" value="BCTRLSENSOR"/>
</dbReference>
<sequence length="700" mass="78815">MSLETTQENATSPEPEKLLRRLTHRIRRSLELEDILKATVIEVGEFLSSDRVAVYQFHADNSGQVIAESIRDDLLPSLLGANFPDEEISTEARELMVESQVRSIVNVASGQSGQSRLLNDETGFEPIQYCPAEPDHLSQLCEMGVQSSLVLPILNQDQLWGLWVCHHCEPHQISEHELQTVQSVVDQVSIAIRQSVLKHQVRELANREAAIHRISSLLHSLSTIELQGALEETVATLQGSGGRLWIQAEPVDLQNPSVLKNSNVPSNYIRLYTCGIQPHFSDQPPYHLIEQCSVWQKHLKSGEAQIWAIDDFYQESDFQDVQSAFSATSVRGILMMPLWYRHHLLGYLSIFRNEAMPQQAHRWLSEDIELAHALGKQFATAIQQHEMHQQLHILNASLEAQVIERTAQLQQATEQLSQAFYDLRKTQSQLIQTEKMSSLGELVAGVAHEINNPVNFIYGNLNHVSEYAYDLLTLVKTYQACYPNPIAKVVEQAEEIDIDFLTQDLPKTLASMKVGADRIRQIVLSLRNFSRLDQSEMKPSNLHEGLDSTLLILQHRLKSKSDLFGIELVKNYGDLPIVECYAGQLNQVFMNVISNAIDALEEHLNTQTPTISIRTERLGNDRVVICISDNGPGIPKDVQDKMFETFFTTKPIGRGTGMGLSISHEIVVEKHGGVFKCNSQPGHGTEFWIEIPIDSKQPTL</sequence>
<evidence type="ECO:0000313" key="10">
    <source>
        <dbReference type="Proteomes" id="UP000238634"/>
    </source>
</evidence>
<comment type="similarity">
    <text evidence="2">In the N-terminal section; belongs to the phytochrome family.</text>
</comment>
<dbReference type="InterPro" id="IPR029016">
    <property type="entry name" value="GAF-like_dom_sf"/>
</dbReference>
<dbReference type="PANTHER" id="PTHR43065:SF48">
    <property type="entry name" value="HISTIDINE KINASE"/>
    <property type="match status" value="1"/>
</dbReference>
<dbReference type="SMART" id="SM00387">
    <property type="entry name" value="HATPase_c"/>
    <property type="match status" value="1"/>
</dbReference>
<dbReference type="InterPro" id="IPR036890">
    <property type="entry name" value="HATPase_C_sf"/>
</dbReference>
<organism evidence="9 10">
    <name type="scientific">Phormidesmis priestleyi ULC007</name>
    <dbReference type="NCBI Taxonomy" id="1920490"/>
    <lineage>
        <taxon>Bacteria</taxon>
        <taxon>Bacillati</taxon>
        <taxon>Cyanobacteriota</taxon>
        <taxon>Cyanophyceae</taxon>
        <taxon>Leptolyngbyales</taxon>
        <taxon>Leptolyngbyaceae</taxon>
        <taxon>Phormidesmis</taxon>
    </lineage>
</organism>
<keyword evidence="4" id="KW-0597">Phosphoprotein</keyword>
<dbReference type="EMBL" id="PVWG01000008">
    <property type="protein sequence ID" value="PSB19918.1"/>
    <property type="molecule type" value="Genomic_DNA"/>
</dbReference>
<dbReference type="SUPFAM" id="SSF47384">
    <property type="entry name" value="Homodimeric domain of signal transducing histidine kinase"/>
    <property type="match status" value="1"/>
</dbReference>
<gene>
    <name evidence="9" type="ORF">C7B65_09625</name>
</gene>
<dbReference type="InterPro" id="IPR005467">
    <property type="entry name" value="His_kinase_dom"/>
</dbReference>
<comment type="caution">
    <text evidence="9">The sequence shown here is derived from an EMBL/GenBank/DDBJ whole genome shotgun (WGS) entry which is preliminary data.</text>
</comment>
<evidence type="ECO:0000256" key="4">
    <source>
        <dbReference type="ARBA" id="ARBA00022553"/>
    </source>
</evidence>
<protein>
    <recommendedName>
        <fullName evidence="3">histidine kinase</fullName>
        <ecNumber evidence="3">2.7.13.3</ecNumber>
    </recommendedName>
</protein>
<dbReference type="Proteomes" id="UP000238634">
    <property type="component" value="Unassembled WGS sequence"/>
</dbReference>
<dbReference type="STRING" id="1920490.GCA_001895925_03968"/>
<keyword evidence="6" id="KW-0902">Two-component regulatory system</keyword>